<evidence type="ECO:0000313" key="6">
    <source>
        <dbReference type="EMBL" id="KAG8460105.1"/>
    </source>
</evidence>
<dbReference type="Proteomes" id="UP000751190">
    <property type="component" value="Unassembled WGS sequence"/>
</dbReference>
<dbReference type="GO" id="GO:0016020">
    <property type="term" value="C:membrane"/>
    <property type="evidence" value="ECO:0007669"/>
    <property type="project" value="UniProtKB-SubCell"/>
</dbReference>
<dbReference type="EMBL" id="JAGTXO010000035">
    <property type="protein sequence ID" value="KAG8460105.1"/>
    <property type="molecule type" value="Genomic_DNA"/>
</dbReference>
<evidence type="ECO:0000256" key="5">
    <source>
        <dbReference type="SAM" id="Phobius"/>
    </source>
</evidence>
<keyword evidence="4 5" id="KW-0472">Membrane</keyword>
<dbReference type="PANTHER" id="PTHR31652">
    <property type="entry name" value="LIMR FAMILY PROTEIN DDB_G0283707-RELATED"/>
    <property type="match status" value="1"/>
</dbReference>
<dbReference type="PANTHER" id="PTHR31652:SF0">
    <property type="entry name" value="LIMR FAMILY PROTEIN DDB_G0283707-RELATED"/>
    <property type="match status" value="1"/>
</dbReference>
<feature type="transmembrane region" description="Helical" evidence="5">
    <location>
        <begin position="184"/>
        <end position="212"/>
    </location>
</feature>
<feature type="transmembrane region" description="Helical" evidence="5">
    <location>
        <begin position="111"/>
        <end position="136"/>
    </location>
</feature>
<evidence type="ECO:0000256" key="3">
    <source>
        <dbReference type="ARBA" id="ARBA00022989"/>
    </source>
</evidence>
<feature type="transmembrane region" description="Helical" evidence="5">
    <location>
        <begin position="38"/>
        <end position="59"/>
    </location>
</feature>
<evidence type="ECO:0000256" key="1">
    <source>
        <dbReference type="ARBA" id="ARBA00004141"/>
    </source>
</evidence>
<keyword evidence="3 5" id="KW-1133">Transmembrane helix</keyword>
<accession>A0A8J5XK25</accession>
<dbReference type="Pfam" id="PF04791">
    <property type="entry name" value="LMBR1"/>
    <property type="match status" value="2"/>
</dbReference>
<feature type="transmembrane region" description="Helical" evidence="5">
    <location>
        <begin position="300"/>
        <end position="325"/>
    </location>
</feature>
<feature type="transmembrane region" description="Helical" evidence="5">
    <location>
        <begin position="446"/>
        <end position="465"/>
    </location>
</feature>
<evidence type="ECO:0008006" key="8">
    <source>
        <dbReference type="Google" id="ProtNLM"/>
    </source>
</evidence>
<sequence length="479" mass="54257">MVNGMLIIGMVVMLIMTLAASLYILVYFQHEEDRNTAWAPKIVVLIGLSLAAWIVLALPLDIANTKVDGGLRIDVVWQILYTTIAIWCIAVIPFAIFFYESEDPEGKKSALFTALKWTIASTVVALLATFIMWALLGTAEIPVSLYQAPASLLMPASAPVPDPVCVADECARVEAMLTLGVTPVVYVTAMITFLGWFFFCIFGGIGLAALPLDLFSEYANRPVRIDLEEYAKQKMVLNERSVKLLEIGRKFQADGRHQKRTRANRRTYNKFKQAVYFLDKDWEKVKVAYKQRGGNPLLQLLSLVLGIVSLGLSLLWLIHVIAYVFVWPPTTTFLNGYFVRLDNVFPLFGTITYAIFASYLLCCVVKGNIKFGLRIFFFQIHPMRIGNTMMNSLLFNTELILVCSVAVVHFCQRAFDIYTRLTTIDQLLGNEVENLRGLKYFFQNSVFLWIFVLLALLSAVWLLIFPKEHKQDKFDDDDD</sequence>
<evidence type="ECO:0000256" key="2">
    <source>
        <dbReference type="ARBA" id="ARBA00022692"/>
    </source>
</evidence>
<dbReference type="AlphaFoldDB" id="A0A8J5XK25"/>
<dbReference type="InterPro" id="IPR006876">
    <property type="entry name" value="LMBR1-like_membr_prot"/>
</dbReference>
<comment type="subcellular location">
    <subcellularLocation>
        <location evidence="1">Membrane</location>
        <topology evidence="1">Multi-pass membrane protein</topology>
    </subcellularLocation>
</comment>
<evidence type="ECO:0000313" key="7">
    <source>
        <dbReference type="Proteomes" id="UP000751190"/>
    </source>
</evidence>
<protein>
    <recommendedName>
        <fullName evidence="8">LMBR1-like membrane protein</fullName>
    </recommendedName>
</protein>
<evidence type="ECO:0000256" key="4">
    <source>
        <dbReference type="ARBA" id="ARBA00023136"/>
    </source>
</evidence>
<feature type="transmembrane region" description="Helical" evidence="5">
    <location>
        <begin position="79"/>
        <end position="99"/>
    </location>
</feature>
<proteinExistence type="predicted"/>
<keyword evidence="2 5" id="KW-0812">Transmembrane</keyword>
<reference evidence="6" key="1">
    <citation type="submission" date="2021-05" db="EMBL/GenBank/DDBJ databases">
        <title>The genome of the haptophyte Pavlova lutheri (Diacronema luteri, Pavlovales) - a model for lipid biosynthesis in eukaryotic algae.</title>
        <authorList>
            <person name="Hulatt C.J."/>
            <person name="Posewitz M.C."/>
        </authorList>
    </citation>
    <scope>NUCLEOTIDE SEQUENCE</scope>
    <source>
        <strain evidence="6">NIVA-4/92</strain>
    </source>
</reference>
<name>A0A8J5XK25_DIALT</name>
<organism evidence="6 7">
    <name type="scientific">Diacronema lutheri</name>
    <name type="common">Unicellular marine alga</name>
    <name type="synonym">Monochrysis lutheri</name>
    <dbReference type="NCBI Taxonomy" id="2081491"/>
    <lineage>
        <taxon>Eukaryota</taxon>
        <taxon>Haptista</taxon>
        <taxon>Haptophyta</taxon>
        <taxon>Pavlovophyceae</taxon>
        <taxon>Pavlovales</taxon>
        <taxon>Pavlovaceae</taxon>
        <taxon>Diacronema</taxon>
    </lineage>
</organism>
<keyword evidence="7" id="KW-1185">Reference proteome</keyword>
<gene>
    <name evidence="6" type="ORF">KFE25_014250</name>
</gene>
<feature type="transmembrane region" description="Helical" evidence="5">
    <location>
        <begin position="345"/>
        <end position="365"/>
    </location>
</feature>
<feature type="transmembrane region" description="Helical" evidence="5">
    <location>
        <begin position="6"/>
        <end position="26"/>
    </location>
</feature>
<comment type="caution">
    <text evidence="6">The sequence shown here is derived from an EMBL/GenBank/DDBJ whole genome shotgun (WGS) entry which is preliminary data.</text>
</comment>
<dbReference type="OrthoDB" id="73273at2759"/>
<dbReference type="OMA" id="KSAMCWV"/>